<proteinExistence type="predicted"/>
<dbReference type="Proteomes" id="UP000184442">
    <property type="component" value="Unassembled WGS sequence"/>
</dbReference>
<feature type="transmembrane region" description="Helical" evidence="6">
    <location>
        <begin position="20"/>
        <end position="41"/>
    </location>
</feature>
<keyword evidence="3 6" id="KW-0812">Transmembrane</keyword>
<reference evidence="7 8" key="1">
    <citation type="submission" date="2016-11" db="EMBL/GenBank/DDBJ databases">
        <authorList>
            <person name="Jaros S."/>
            <person name="Januszkiewicz K."/>
            <person name="Wedrychowicz H."/>
        </authorList>
    </citation>
    <scope>NUCLEOTIDE SEQUENCE [LARGE SCALE GENOMIC DNA]</scope>
    <source>
        <strain evidence="7 8">DSM 19022</strain>
    </source>
</reference>
<dbReference type="PANTHER" id="PTHR47089">
    <property type="entry name" value="ABC TRANSPORTER, PERMEASE PROTEIN"/>
    <property type="match status" value="1"/>
</dbReference>
<feature type="transmembrane region" description="Helical" evidence="6">
    <location>
        <begin position="251"/>
        <end position="271"/>
    </location>
</feature>
<feature type="transmembrane region" description="Helical" evidence="6">
    <location>
        <begin position="152"/>
        <end position="171"/>
    </location>
</feature>
<feature type="transmembrane region" description="Helical" evidence="6">
    <location>
        <begin position="203"/>
        <end position="221"/>
    </location>
</feature>
<evidence type="ECO:0000313" key="8">
    <source>
        <dbReference type="Proteomes" id="UP000184442"/>
    </source>
</evidence>
<evidence type="ECO:0000313" key="7">
    <source>
        <dbReference type="EMBL" id="SHJ18606.1"/>
    </source>
</evidence>
<comment type="subcellular location">
    <subcellularLocation>
        <location evidence="1">Cell membrane</location>
        <topology evidence="1">Multi-pass membrane protein</topology>
    </subcellularLocation>
</comment>
<dbReference type="EMBL" id="FQZS01000019">
    <property type="protein sequence ID" value="SHJ18606.1"/>
    <property type="molecule type" value="Genomic_DNA"/>
</dbReference>
<accession>A0A1M6H8U6</accession>
<feature type="transmembrane region" description="Helical" evidence="6">
    <location>
        <begin position="116"/>
        <end position="140"/>
    </location>
</feature>
<keyword evidence="4 6" id="KW-1133">Transmembrane helix</keyword>
<evidence type="ECO:0000256" key="2">
    <source>
        <dbReference type="ARBA" id="ARBA00022475"/>
    </source>
</evidence>
<feature type="transmembrane region" description="Helical" evidence="6">
    <location>
        <begin position="61"/>
        <end position="83"/>
    </location>
</feature>
<dbReference type="InterPro" id="IPR001851">
    <property type="entry name" value="ABC_transp_permease"/>
</dbReference>
<evidence type="ECO:0000256" key="1">
    <source>
        <dbReference type="ARBA" id="ARBA00004651"/>
    </source>
</evidence>
<keyword evidence="2" id="KW-1003">Cell membrane</keyword>
<keyword evidence="8" id="KW-1185">Reference proteome</keyword>
<dbReference type="STRING" id="1122184.SAMN02745176_02696"/>
<sequence length="370" mass="40143">MESRMDEIKSTLRNTIKEILYPLTAIIVSFIVGGILVYAFGNNPFAAYKALFLGALGDLNKLGETLVTTTTLILTGLSVAFAYRCGLFNIGAEGQYIMGSVAAVWVGWAFQGLPSILHVTITLLAGALAGGIWAGIVGWLKAKVGSHEVINSIMMNYIAMNLSNYLIMTALNEPGKAFSYEVAPTAKLWRFAESFEQFKYSRLHIGIIIAIIIAFIAYYLLNKTITGYEIRAVGFNPSASEYGGINVKRNIVLAMVISGLFSGLAGGIQTAGVQYRVNNLFGLTGYGFDGISVALVANNNPIGVLLSAFLFGVLQKGGPMMQIEGIPKEVVGIIQGIILLFVASNFVRITVQRYKENKEIKSYMKKEEVK</sequence>
<feature type="transmembrane region" description="Helical" evidence="6">
    <location>
        <begin position="291"/>
        <end position="314"/>
    </location>
</feature>
<evidence type="ECO:0000256" key="3">
    <source>
        <dbReference type="ARBA" id="ARBA00022692"/>
    </source>
</evidence>
<dbReference type="GO" id="GO:0005886">
    <property type="term" value="C:plasma membrane"/>
    <property type="evidence" value="ECO:0007669"/>
    <property type="project" value="UniProtKB-SubCell"/>
</dbReference>
<feature type="transmembrane region" description="Helical" evidence="6">
    <location>
        <begin position="326"/>
        <end position="347"/>
    </location>
</feature>
<dbReference type="RefSeq" id="WP_207648346.1">
    <property type="nucleotide sequence ID" value="NZ_FQZS01000019.1"/>
</dbReference>
<gene>
    <name evidence="7" type="ORF">SAMN02745176_02696</name>
</gene>
<keyword evidence="5 6" id="KW-0472">Membrane</keyword>
<evidence type="ECO:0000256" key="6">
    <source>
        <dbReference type="SAM" id="Phobius"/>
    </source>
</evidence>
<protein>
    <submittedName>
        <fullName evidence="7">Simple sugar transport system permease protein</fullName>
    </submittedName>
</protein>
<name>A0A1M6H8U6_9FIRM</name>
<dbReference type="GO" id="GO:0022857">
    <property type="term" value="F:transmembrane transporter activity"/>
    <property type="evidence" value="ECO:0007669"/>
    <property type="project" value="InterPro"/>
</dbReference>
<evidence type="ECO:0000256" key="4">
    <source>
        <dbReference type="ARBA" id="ARBA00022989"/>
    </source>
</evidence>
<feature type="transmembrane region" description="Helical" evidence="6">
    <location>
        <begin position="90"/>
        <end position="110"/>
    </location>
</feature>
<dbReference type="Pfam" id="PF02653">
    <property type="entry name" value="BPD_transp_2"/>
    <property type="match status" value="1"/>
</dbReference>
<keyword evidence="7" id="KW-0762">Sugar transport</keyword>
<dbReference type="CDD" id="cd06580">
    <property type="entry name" value="TM_PBP1_transp_TpRbsC_like"/>
    <property type="match status" value="1"/>
</dbReference>
<dbReference type="AlphaFoldDB" id="A0A1M6H8U6"/>
<organism evidence="7 8">
    <name type="scientific">Lutispora thermophila DSM 19022</name>
    <dbReference type="NCBI Taxonomy" id="1122184"/>
    <lineage>
        <taxon>Bacteria</taxon>
        <taxon>Bacillati</taxon>
        <taxon>Bacillota</taxon>
        <taxon>Clostridia</taxon>
        <taxon>Lutisporales</taxon>
        <taxon>Lutisporaceae</taxon>
        <taxon>Lutispora</taxon>
    </lineage>
</organism>
<keyword evidence="7" id="KW-0813">Transport</keyword>
<dbReference type="PANTHER" id="PTHR47089:SF1">
    <property type="entry name" value="GUANOSINE ABC TRANSPORTER PERMEASE PROTEIN NUPP"/>
    <property type="match status" value="1"/>
</dbReference>
<evidence type="ECO:0000256" key="5">
    <source>
        <dbReference type="ARBA" id="ARBA00023136"/>
    </source>
</evidence>